<accession>A0ABN3E3B4</accession>
<dbReference type="PROSITE" id="PS51318">
    <property type="entry name" value="TAT"/>
    <property type="match status" value="1"/>
</dbReference>
<dbReference type="InterPro" id="IPR006311">
    <property type="entry name" value="TAT_signal"/>
</dbReference>
<gene>
    <name evidence="1" type="ORF">GCM10009851_36010</name>
</gene>
<evidence type="ECO:0000313" key="1">
    <source>
        <dbReference type="EMBL" id="GAA2247378.1"/>
    </source>
</evidence>
<comment type="caution">
    <text evidence="1">The sequence shown here is derived from an EMBL/GenBank/DDBJ whole genome shotgun (WGS) entry which is preliminary data.</text>
</comment>
<keyword evidence="2" id="KW-1185">Reference proteome</keyword>
<dbReference type="EMBL" id="BAAAQY010000013">
    <property type="protein sequence ID" value="GAA2247378.1"/>
    <property type="molecule type" value="Genomic_DNA"/>
</dbReference>
<name>A0ABN3E3B4_9MICO</name>
<evidence type="ECO:0000313" key="2">
    <source>
        <dbReference type="Proteomes" id="UP001500929"/>
    </source>
</evidence>
<sequence>MRSPVDNDTLGRRSVLAAGVWSVPVVVAAVAAPAAAASDSPGLVDLLTLTVGVITESADTGLDWSGATLTYLWSADGPETIGYTWTATLLYDDGNGVPVETAIGTGSDTVAKTGSVDFGATADGDDIVDPPVPPGTYTVEVVIVASDGSTRTWYGNPYIVAEPT</sequence>
<organism evidence="1 2">
    <name type="scientific">Herbiconiux moechotypicola</name>
    <dbReference type="NCBI Taxonomy" id="637393"/>
    <lineage>
        <taxon>Bacteria</taxon>
        <taxon>Bacillati</taxon>
        <taxon>Actinomycetota</taxon>
        <taxon>Actinomycetes</taxon>
        <taxon>Micrococcales</taxon>
        <taxon>Microbacteriaceae</taxon>
        <taxon>Herbiconiux</taxon>
    </lineage>
</organism>
<protein>
    <submittedName>
        <fullName evidence="1">Uncharacterized protein</fullName>
    </submittedName>
</protein>
<proteinExistence type="predicted"/>
<reference evidence="1 2" key="1">
    <citation type="journal article" date="2019" name="Int. J. Syst. Evol. Microbiol.">
        <title>The Global Catalogue of Microorganisms (GCM) 10K type strain sequencing project: providing services to taxonomists for standard genome sequencing and annotation.</title>
        <authorList>
            <consortium name="The Broad Institute Genomics Platform"/>
            <consortium name="The Broad Institute Genome Sequencing Center for Infectious Disease"/>
            <person name="Wu L."/>
            <person name="Ma J."/>
        </authorList>
    </citation>
    <scope>NUCLEOTIDE SEQUENCE [LARGE SCALE GENOMIC DNA]</scope>
    <source>
        <strain evidence="1 2">JCM 16117</strain>
    </source>
</reference>
<dbReference type="Proteomes" id="UP001500929">
    <property type="component" value="Unassembled WGS sequence"/>
</dbReference>
<dbReference type="RefSeq" id="WP_259481073.1">
    <property type="nucleotide sequence ID" value="NZ_BAAAQY010000013.1"/>
</dbReference>